<dbReference type="Proteomes" id="UP001174050">
    <property type="component" value="Unassembled WGS sequence"/>
</dbReference>
<comment type="caution">
    <text evidence="1">The sequence shown here is derived from an EMBL/GenBank/DDBJ whole genome shotgun (WGS) entry which is preliminary data.</text>
</comment>
<dbReference type="EMBL" id="JAUEPL010000032">
    <property type="protein sequence ID" value="MDN3296398.1"/>
    <property type="molecule type" value="Genomic_DNA"/>
</dbReference>
<gene>
    <name evidence="1" type="ORF">QWM81_20495</name>
</gene>
<evidence type="ECO:0000313" key="2">
    <source>
        <dbReference type="Proteomes" id="UP001174050"/>
    </source>
</evidence>
<reference evidence="1" key="1">
    <citation type="submission" date="2023-06" db="EMBL/GenBank/DDBJ databases">
        <title>WGS-Sequencing of Streptomyces ficellus isolate 21 collected from sand in Gara Djebilet Iron Mine in Algeria.</title>
        <authorList>
            <person name="Zegers G.P."/>
            <person name="Gomez A."/>
            <person name="Gueddou A."/>
            <person name="Zahara A.F."/>
            <person name="Worth M."/>
            <person name="Sevigny J.L."/>
            <person name="Tisa L."/>
        </authorList>
    </citation>
    <scope>NUCLEOTIDE SEQUENCE</scope>
    <source>
        <strain evidence="1">AS11</strain>
    </source>
</reference>
<name>A0ABT7ZA71_9ACTN</name>
<evidence type="ECO:0000313" key="1">
    <source>
        <dbReference type="EMBL" id="MDN3296398.1"/>
    </source>
</evidence>
<accession>A0ABT7ZA71</accession>
<keyword evidence="2" id="KW-1185">Reference proteome</keyword>
<proteinExistence type="predicted"/>
<dbReference type="RefSeq" id="WP_290113626.1">
    <property type="nucleotide sequence ID" value="NZ_JAUEPL010000032.1"/>
</dbReference>
<organism evidence="1 2">
    <name type="scientific">Streptomyces ficellus</name>
    <dbReference type="NCBI Taxonomy" id="1977088"/>
    <lineage>
        <taxon>Bacteria</taxon>
        <taxon>Bacillati</taxon>
        <taxon>Actinomycetota</taxon>
        <taxon>Actinomycetes</taxon>
        <taxon>Kitasatosporales</taxon>
        <taxon>Streptomycetaceae</taxon>
        <taxon>Streptomyces</taxon>
    </lineage>
</organism>
<sequence>MPHPFFDGALDKTCLRLGRSQNRREGLLDIVVDGPPGTAASAGAPPT</sequence>
<protein>
    <submittedName>
        <fullName evidence="1">Uncharacterized protein</fullName>
    </submittedName>
</protein>